<proteinExistence type="predicted"/>
<feature type="region of interest" description="Disordered" evidence="1">
    <location>
        <begin position="145"/>
        <end position="164"/>
    </location>
</feature>
<dbReference type="Proteomes" id="UP001215598">
    <property type="component" value="Unassembled WGS sequence"/>
</dbReference>
<keyword evidence="3" id="KW-1185">Reference proteome</keyword>
<evidence type="ECO:0000313" key="2">
    <source>
        <dbReference type="EMBL" id="KAJ7733461.1"/>
    </source>
</evidence>
<sequence length="164" mass="19745">MTGHTTKTHSYQYPHHYYNALNHLHALVGRESRPSPKMLPQHRPALRPLEASPMPNIVTSSSRIVGPTLWLTLKSRNEKELGVKARERMRRMRERAREDSTKLKEQAAQKRKPDEAYRARHQESLRIKQQLRRLDKYWLEHRQHRPLAETQNYESERRWRAEDR</sequence>
<evidence type="ECO:0000313" key="3">
    <source>
        <dbReference type="Proteomes" id="UP001215598"/>
    </source>
</evidence>
<organism evidence="2 3">
    <name type="scientific">Mycena metata</name>
    <dbReference type="NCBI Taxonomy" id="1033252"/>
    <lineage>
        <taxon>Eukaryota</taxon>
        <taxon>Fungi</taxon>
        <taxon>Dikarya</taxon>
        <taxon>Basidiomycota</taxon>
        <taxon>Agaricomycotina</taxon>
        <taxon>Agaricomycetes</taxon>
        <taxon>Agaricomycetidae</taxon>
        <taxon>Agaricales</taxon>
        <taxon>Marasmiineae</taxon>
        <taxon>Mycenaceae</taxon>
        <taxon>Mycena</taxon>
    </lineage>
</organism>
<feature type="compositionally biased region" description="Basic and acidic residues" evidence="1">
    <location>
        <begin position="95"/>
        <end position="121"/>
    </location>
</feature>
<accession>A0AAD7MUP0</accession>
<feature type="region of interest" description="Disordered" evidence="1">
    <location>
        <begin position="82"/>
        <end position="121"/>
    </location>
</feature>
<comment type="caution">
    <text evidence="2">The sequence shown here is derived from an EMBL/GenBank/DDBJ whole genome shotgun (WGS) entry which is preliminary data.</text>
</comment>
<dbReference type="EMBL" id="JARKIB010000138">
    <property type="protein sequence ID" value="KAJ7733461.1"/>
    <property type="molecule type" value="Genomic_DNA"/>
</dbReference>
<dbReference type="AlphaFoldDB" id="A0AAD7MUP0"/>
<protein>
    <submittedName>
        <fullName evidence="2">Uncharacterized protein</fullName>
    </submittedName>
</protein>
<name>A0AAD7MUP0_9AGAR</name>
<reference evidence="2" key="1">
    <citation type="submission" date="2023-03" db="EMBL/GenBank/DDBJ databases">
        <title>Massive genome expansion in bonnet fungi (Mycena s.s.) driven by repeated elements and novel gene families across ecological guilds.</title>
        <authorList>
            <consortium name="Lawrence Berkeley National Laboratory"/>
            <person name="Harder C.B."/>
            <person name="Miyauchi S."/>
            <person name="Viragh M."/>
            <person name="Kuo A."/>
            <person name="Thoen E."/>
            <person name="Andreopoulos B."/>
            <person name="Lu D."/>
            <person name="Skrede I."/>
            <person name="Drula E."/>
            <person name="Henrissat B."/>
            <person name="Morin E."/>
            <person name="Kohler A."/>
            <person name="Barry K."/>
            <person name="LaButti K."/>
            <person name="Morin E."/>
            <person name="Salamov A."/>
            <person name="Lipzen A."/>
            <person name="Mereny Z."/>
            <person name="Hegedus B."/>
            <person name="Baldrian P."/>
            <person name="Stursova M."/>
            <person name="Weitz H."/>
            <person name="Taylor A."/>
            <person name="Grigoriev I.V."/>
            <person name="Nagy L.G."/>
            <person name="Martin F."/>
            <person name="Kauserud H."/>
        </authorList>
    </citation>
    <scope>NUCLEOTIDE SEQUENCE</scope>
    <source>
        <strain evidence="2">CBHHK182m</strain>
    </source>
</reference>
<gene>
    <name evidence="2" type="ORF">B0H16DRAFT_1468055</name>
</gene>
<feature type="compositionally biased region" description="Basic and acidic residues" evidence="1">
    <location>
        <begin position="154"/>
        <end position="164"/>
    </location>
</feature>
<evidence type="ECO:0000256" key="1">
    <source>
        <dbReference type="SAM" id="MobiDB-lite"/>
    </source>
</evidence>